<dbReference type="Proteomes" id="UP000294682">
    <property type="component" value="Unassembled WGS sequence"/>
</dbReference>
<keyword evidence="6 7" id="KW-0472">Membrane</keyword>
<feature type="transmembrane region" description="Helical" evidence="7">
    <location>
        <begin position="189"/>
        <end position="211"/>
    </location>
</feature>
<feature type="transmembrane region" description="Helical" evidence="7">
    <location>
        <begin position="83"/>
        <end position="103"/>
    </location>
</feature>
<dbReference type="GO" id="GO:0005886">
    <property type="term" value="C:plasma membrane"/>
    <property type="evidence" value="ECO:0007669"/>
    <property type="project" value="UniProtKB-SubCell"/>
</dbReference>
<comment type="caution">
    <text evidence="9">The sequence shown here is derived from an EMBL/GenBank/DDBJ whole genome shotgun (WGS) entry which is preliminary data.</text>
</comment>
<dbReference type="PANTHER" id="PTHR32243">
    <property type="entry name" value="MALTOSE TRANSPORT SYSTEM PERMEASE-RELATED"/>
    <property type="match status" value="1"/>
</dbReference>
<evidence type="ECO:0000256" key="4">
    <source>
        <dbReference type="ARBA" id="ARBA00022692"/>
    </source>
</evidence>
<keyword evidence="5 7" id="KW-1133">Transmembrane helix</keyword>
<dbReference type="SUPFAM" id="SSF161098">
    <property type="entry name" value="MetI-like"/>
    <property type="match status" value="1"/>
</dbReference>
<name>A0A9X8UIE0_9FIRM</name>
<dbReference type="PROSITE" id="PS50928">
    <property type="entry name" value="ABC_TM1"/>
    <property type="match status" value="1"/>
</dbReference>
<evidence type="ECO:0000313" key="10">
    <source>
        <dbReference type="Proteomes" id="UP000294682"/>
    </source>
</evidence>
<protein>
    <submittedName>
        <fullName evidence="9">Carbohydrate ABC transporter membrane protein 2 (CUT1 family)</fullName>
    </submittedName>
</protein>
<dbReference type="RefSeq" id="WP_242942089.1">
    <property type="nucleotide sequence ID" value="NZ_JADNAH010000008.1"/>
</dbReference>
<comment type="subcellular location">
    <subcellularLocation>
        <location evidence="1 7">Cell membrane</location>
        <topology evidence="1 7">Multi-pass membrane protein</topology>
    </subcellularLocation>
</comment>
<feature type="transmembrane region" description="Helical" evidence="7">
    <location>
        <begin position="12"/>
        <end position="33"/>
    </location>
</feature>
<dbReference type="AlphaFoldDB" id="A0A9X8UIE0"/>
<keyword evidence="4 7" id="KW-0812">Transmembrane</keyword>
<sequence length="283" mass="31344">MSRKKSPAFRVVYTLAIICFVAFSLGPILWSFIMSITPQSEMLANSTNFFPKNPTFQNYIKLIADSDQQGLLFRKGLVNSIKAAFLSLLLGIPFAVSFAYPLARIKFKGVKLIRDILLFTMAIPVFATIIPLYRLFVSLQLLDNLFGLVLVYITSFLPLTVWLLISYFDTLPRELEEAAYVDGCSRFGTMVRIILPISYPIIFAASLIVFLTTWNQFQIPLILAPSHATKPIAVVASEFVTKITVDYGLMNAGGILALIPPSIVAIVFRKFLITGIVGGATKG</sequence>
<dbReference type="InterPro" id="IPR050901">
    <property type="entry name" value="BP-dep_ABC_trans_perm"/>
</dbReference>
<dbReference type="CDD" id="cd06261">
    <property type="entry name" value="TM_PBP2"/>
    <property type="match status" value="1"/>
</dbReference>
<evidence type="ECO:0000256" key="5">
    <source>
        <dbReference type="ARBA" id="ARBA00022989"/>
    </source>
</evidence>
<evidence type="ECO:0000259" key="8">
    <source>
        <dbReference type="PROSITE" id="PS50928"/>
    </source>
</evidence>
<keyword evidence="10" id="KW-1185">Reference proteome</keyword>
<keyword evidence="3" id="KW-1003">Cell membrane</keyword>
<dbReference type="Pfam" id="PF00528">
    <property type="entry name" value="BPD_transp_1"/>
    <property type="match status" value="1"/>
</dbReference>
<evidence type="ECO:0000256" key="6">
    <source>
        <dbReference type="ARBA" id="ARBA00023136"/>
    </source>
</evidence>
<accession>A0A9X8UIE0</accession>
<feature type="transmembrane region" description="Helical" evidence="7">
    <location>
        <begin position="145"/>
        <end position="168"/>
    </location>
</feature>
<dbReference type="InterPro" id="IPR000515">
    <property type="entry name" value="MetI-like"/>
</dbReference>
<reference evidence="9 10" key="1">
    <citation type="submission" date="2019-03" db="EMBL/GenBank/DDBJ databases">
        <title>Genomic Encyclopedia of Type Strains, Phase IV (KMG-IV): sequencing the most valuable type-strain genomes for metagenomic binning, comparative biology and taxonomic classification.</title>
        <authorList>
            <person name="Goeker M."/>
        </authorList>
    </citation>
    <scope>NUCLEOTIDE SEQUENCE [LARGE SCALE GENOMIC DNA]</scope>
    <source>
        <strain evidence="9 10">DSM 100433</strain>
    </source>
</reference>
<dbReference type="InterPro" id="IPR035906">
    <property type="entry name" value="MetI-like_sf"/>
</dbReference>
<gene>
    <name evidence="9" type="ORF">EDD78_11251</name>
</gene>
<comment type="similarity">
    <text evidence="7">Belongs to the binding-protein-dependent transport system permease family.</text>
</comment>
<evidence type="ECO:0000256" key="1">
    <source>
        <dbReference type="ARBA" id="ARBA00004651"/>
    </source>
</evidence>
<evidence type="ECO:0000313" key="9">
    <source>
        <dbReference type="EMBL" id="TCL41881.1"/>
    </source>
</evidence>
<feature type="transmembrane region" description="Helical" evidence="7">
    <location>
        <begin position="115"/>
        <end position="133"/>
    </location>
</feature>
<dbReference type="Gene3D" id="1.10.3720.10">
    <property type="entry name" value="MetI-like"/>
    <property type="match status" value="1"/>
</dbReference>
<proteinExistence type="inferred from homology"/>
<dbReference type="EMBL" id="SLUK01000012">
    <property type="protein sequence ID" value="TCL41881.1"/>
    <property type="molecule type" value="Genomic_DNA"/>
</dbReference>
<feature type="domain" description="ABC transmembrane type-1" evidence="8">
    <location>
        <begin position="77"/>
        <end position="268"/>
    </location>
</feature>
<dbReference type="PANTHER" id="PTHR32243:SF18">
    <property type="entry name" value="INNER MEMBRANE ABC TRANSPORTER PERMEASE PROTEIN YCJP"/>
    <property type="match status" value="1"/>
</dbReference>
<evidence type="ECO:0000256" key="2">
    <source>
        <dbReference type="ARBA" id="ARBA00022448"/>
    </source>
</evidence>
<evidence type="ECO:0000256" key="3">
    <source>
        <dbReference type="ARBA" id="ARBA00022475"/>
    </source>
</evidence>
<dbReference type="GO" id="GO:0055085">
    <property type="term" value="P:transmembrane transport"/>
    <property type="evidence" value="ECO:0007669"/>
    <property type="project" value="InterPro"/>
</dbReference>
<evidence type="ECO:0000256" key="7">
    <source>
        <dbReference type="RuleBase" id="RU363032"/>
    </source>
</evidence>
<feature type="transmembrane region" description="Helical" evidence="7">
    <location>
        <begin position="247"/>
        <end position="268"/>
    </location>
</feature>
<organism evidence="9 10">
    <name type="scientific">Harryflintia acetispora</name>
    <dbReference type="NCBI Taxonomy" id="1849041"/>
    <lineage>
        <taxon>Bacteria</taxon>
        <taxon>Bacillati</taxon>
        <taxon>Bacillota</taxon>
        <taxon>Clostridia</taxon>
        <taxon>Eubacteriales</taxon>
        <taxon>Oscillospiraceae</taxon>
        <taxon>Harryflintia</taxon>
    </lineage>
</organism>
<keyword evidence="2 7" id="KW-0813">Transport</keyword>